<dbReference type="HOGENOM" id="CLU_1628771_0_0_1"/>
<keyword evidence="3" id="KW-1185">Reference proteome</keyword>
<organism evidence="3">
    <name type="scientific">Drosophila persimilis</name>
    <name type="common">Fruit fly</name>
    <dbReference type="NCBI Taxonomy" id="7234"/>
    <lineage>
        <taxon>Eukaryota</taxon>
        <taxon>Metazoa</taxon>
        <taxon>Ecdysozoa</taxon>
        <taxon>Arthropoda</taxon>
        <taxon>Hexapoda</taxon>
        <taxon>Insecta</taxon>
        <taxon>Pterygota</taxon>
        <taxon>Neoptera</taxon>
        <taxon>Endopterygota</taxon>
        <taxon>Diptera</taxon>
        <taxon>Brachycera</taxon>
        <taxon>Muscomorpha</taxon>
        <taxon>Ephydroidea</taxon>
        <taxon>Drosophilidae</taxon>
        <taxon>Drosophila</taxon>
        <taxon>Sophophora</taxon>
    </lineage>
</organism>
<evidence type="ECO:0000313" key="3">
    <source>
        <dbReference type="Proteomes" id="UP000008744"/>
    </source>
</evidence>
<dbReference type="PhylomeDB" id="B4G7I3"/>
<gene>
    <name evidence="2" type="primary">Dper\GL20551</name>
    <name evidence="2" type="ORF">Dper_GL20551</name>
</gene>
<protein>
    <submittedName>
        <fullName evidence="2">GL20551</fullName>
    </submittedName>
</protein>
<name>B4G7I3_DROPE</name>
<dbReference type="EMBL" id="CH479180">
    <property type="protein sequence ID" value="EDW28383.1"/>
    <property type="molecule type" value="Genomic_DNA"/>
</dbReference>
<dbReference type="OMA" id="PTKNMVQ"/>
<sequence length="163" mass="19194">MNWNRRNTSEISIHNYPEHLNPFYENDNHKRLRFWNFSKEGNNKRRSFSIGNLKNIWSSYSLSPKKSSTLGINKTSESPPILRKNVNNNAWKMRENDLDSSTPNLKGFGEEFHRRLSQSSLSSNNPFECEVNTDFNIPISNKKYRKKRRAPQPPSPLVRLHTF</sequence>
<reference evidence="2 3" key="1">
    <citation type="journal article" date="2007" name="Nature">
        <title>Evolution of genes and genomes on the Drosophila phylogeny.</title>
        <authorList>
            <consortium name="Drosophila 12 Genomes Consortium"/>
            <person name="Clark A.G."/>
            <person name="Eisen M.B."/>
            <person name="Smith D.R."/>
            <person name="Bergman C.M."/>
            <person name="Oliver B."/>
            <person name="Markow T.A."/>
            <person name="Kaufman T.C."/>
            <person name="Kellis M."/>
            <person name="Gelbart W."/>
            <person name="Iyer V.N."/>
            <person name="Pollard D.A."/>
            <person name="Sackton T.B."/>
            <person name="Larracuente A.M."/>
            <person name="Singh N.D."/>
            <person name="Abad J.P."/>
            <person name="Abt D.N."/>
            <person name="Adryan B."/>
            <person name="Aguade M."/>
            <person name="Akashi H."/>
            <person name="Anderson W.W."/>
            <person name="Aquadro C.F."/>
            <person name="Ardell D.H."/>
            <person name="Arguello R."/>
            <person name="Artieri C.G."/>
            <person name="Barbash D.A."/>
            <person name="Barker D."/>
            <person name="Barsanti P."/>
            <person name="Batterham P."/>
            <person name="Batzoglou S."/>
            <person name="Begun D."/>
            <person name="Bhutkar A."/>
            <person name="Blanco E."/>
            <person name="Bosak S.A."/>
            <person name="Bradley R.K."/>
            <person name="Brand A.D."/>
            <person name="Brent M.R."/>
            <person name="Brooks A.N."/>
            <person name="Brown R.H."/>
            <person name="Butlin R.K."/>
            <person name="Caggese C."/>
            <person name="Calvi B.R."/>
            <person name="Bernardo de Carvalho A."/>
            <person name="Caspi A."/>
            <person name="Castrezana S."/>
            <person name="Celniker S.E."/>
            <person name="Chang J.L."/>
            <person name="Chapple C."/>
            <person name="Chatterji S."/>
            <person name="Chinwalla A."/>
            <person name="Civetta A."/>
            <person name="Clifton S.W."/>
            <person name="Comeron J.M."/>
            <person name="Costello J.C."/>
            <person name="Coyne J.A."/>
            <person name="Daub J."/>
            <person name="David R.G."/>
            <person name="Delcher A.L."/>
            <person name="Delehaunty K."/>
            <person name="Do C.B."/>
            <person name="Ebling H."/>
            <person name="Edwards K."/>
            <person name="Eickbush T."/>
            <person name="Evans J.D."/>
            <person name="Filipski A."/>
            <person name="Findeiss S."/>
            <person name="Freyhult E."/>
            <person name="Fulton L."/>
            <person name="Fulton R."/>
            <person name="Garcia A.C."/>
            <person name="Gardiner A."/>
            <person name="Garfield D.A."/>
            <person name="Garvin B.E."/>
            <person name="Gibson G."/>
            <person name="Gilbert D."/>
            <person name="Gnerre S."/>
            <person name="Godfrey J."/>
            <person name="Good R."/>
            <person name="Gotea V."/>
            <person name="Gravely B."/>
            <person name="Greenberg A.J."/>
            <person name="Griffiths-Jones S."/>
            <person name="Gross S."/>
            <person name="Guigo R."/>
            <person name="Gustafson E.A."/>
            <person name="Haerty W."/>
            <person name="Hahn M.W."/>
            <person name="Halligan D.L."/>
            <person name="Halpern A.L."/>
            <person name="Halter G.M."/>
            <person name="Han M.V."/>
            <person name="Heger A."/>
            <person name="Hillier L."/>
            <person name="Hinrichs A.S."/>
            <person name="Holmes I."/>
            <person name="Hoskins R.A."/>
            <person name="Hubisz M.J."/>
            <person name="Hultmark D."/>
            <person name="Huntley M.A."/>
            <person name="Jaffe D.B."/>
            <person name="Jagadeeshan S."/>
            <person name="Jeck W.R."/>
            <person name="Johnson J."/>
            <person name="Jones C.D."/>
            <person name="Jordan W.C."/>
            <person name="Karpen G.H."/>
            <person name="Kataoka E."/>
            <person name="Keightley P.D."/>
            <person name="Kheradpour P."/>
            <person name="Kirkness E.F."/>
            <person name="Koerich L.B."/>
            <person name="Kristiansen K."/>
            <person name="Kudrna D."/>
            <person name="Kulathinal R.J."/>
            <person name="Kumar S."/>
            <person name="Kwok R."/>
            <person name="Lander E."/>
            <person name="Langley C.H."/>
            <person name="Lapoint R."/>
            <person name="Lazzaro B.P."/>
            <person name="Lee S.J."/>
            <person name="Levesque L."/>
            <person name="Li R."/>
            <person name="Lin C.F."/>
            <person name="Lin M.F."/>
            <person name="Lindblad-Toh K."/>
            <person name="Llopart A."/>
            <person name="Long M."/>
            <person name="Low L."/>
            <person name="Lozovsky E."/>
            <person name="Lu J."/>
            <person name="Luo M."/>
            <person name="Machado C.A."/>
            <person name="Makalowski W."/>
            <person name="Marzo M."/>
            <person name="Matsuda M."/>
            <person name="Matzkin L."/>
            <person name="McAllister B."/>
            <person name="McBride C.S."/>
            <person name="McKernan B."/>
            <person name="McKernan K."/>
            <person name="Mendez-Lago M."/>
            <person name="Minx P."/>
            <person name="Mollenhauer M.U."/>
            <person name="Montooth K."/>
            <person name="Mount S.M."/>
            <person name="Mu X."/>
            <person name="Myers E."/>
            <person name="Negre B."/>
            <person name="Newfeld S."/>
            <person name="Nielsen R."/>
            <person name="Noor M.A."/>
            <person name="O'Grady P."/>
            <person name="Pachter L."/>
            <person name="Papaceit M."/>
            <person name="Parisi M.J."/>
            <person name="Parisi M."/>
            <person name="Parts L."/>
            <person name="Pedersen J.S."/>
            <person name="Pesole G."/>
            <person name="Phillippy A.M."/>
            <person name="Ponting C.P."/>
            <person name="Pop M."/>
            <person name="Porcelli D."/>
            <person name="Powell J.R."/>
            <person name="Prohaska S."/>
            <person name="Pruitt K."/>
            <person name="Puig M."/>
            <person name="Quesneville H."/>
            <person name="Ram K.R."/>
            <person name="Rand D."/>
            <person name="Rasmussen M.D."/>
            <person name="Reed L.K."/>
            <person name="Reenan R."/>
            <person name="Reily A."/>
            <person name="Remington K.A."/>
            <person name="Rieger T.T."/>
            <person name="Ritchie M.G."/>
            <person name="Robin C."/>
            <person name="Rogers Y.H."/>
            <person name="Rohde C."/>
            <person name="Rozas J."/>
            <person name="Rubenfield M.J."/>
            <person name="Ruiz A."/>
            <person name="Russo S."/>
            <person name="Salzberg S.L."/>
            <person name="Sanchez-Gracia A."/>
            <person name="Saranga D.J."/>
            <person name="Sato H."/>
            <person name="Schaeffer S.W."/>
            <person name="Schatz M.C."/>
            <person name="Schlenke T."/>
            <person name="Schwartz R."/>
            <person name="Segarra C."/>
            <person name="Singh R.S."/>
            <person name="Sirot L."/>
            <person name="Sirota M."/>
            <person name="Sisneros N.B."/>
            <person name="Smith C.D."/>
            <person name="Smith T.F."/>
            <person name="Spieth J."/>
            <person name="Stage D.E."/>
            <person name="Stark A."/>
            <person name="Stephan W."/>
            <person name="Strausberg R.L."/>
            <person name="Strempel S."/>
            <person name="Sturgill D."/>
            <person name="Sutton G."/>
            <person name="Sutton G.G."/>
            <person name="Tao W."/>
            <person name="Teichmann S."/>
            <person name="Tobari Y.N."/>
            <person name="Tomimura Y."/>
            <person name="Tsolas J.M."/>
            <person name="Valente V.L."/>
            <person name="Venter E."/>
            <person name="Venter J.C."/>
            <person name="Vicario S."/>
            <person name="Vieira F.G."/>
            <person name="Vilella A.J."/>
            <person name="Villasante A."/>
            <person name="Walenz B."/>
            <person name="Wang J."/>
            <person name="Wasserman M."/>
            <person name="Watts T."/>
            <person name="Wilson D."/>
            <person name="Wilson R.K."/>
            <person name="Wing R.A."/>
            <person name="Wolfner M.F."/>
            <person name="Wong A."/>
            <person name="Wong G.K."/>
            <person name="Wu C.I."/>
            <person name="Wu G."/>
            <person name="Yamamoto D."/>
            <person name="Yang H.P."/>
            <person name="Yang S.P."/>
            <person name="Yorke J.A."/>
            <person name="Yoshida K."/>
            <person name="Zdobnov E."/>
            <person name="Zhang P."/>
            <person name="Zhang Y."/>
            <person name="Zimin A.V."/>
            <person name="Baldwin J."/>
            <person name="Abdouelleil A."/>
            <person name="Abdulkadir J."/>
            <person name="Abebe A."/>
            <person name="Abera B."/>
            <person name="Abreu J."/>
            <person name="Acer S.C."/>
            <person name="Aftuck L."/>
            <person name="Alexander A."/>
            <person name="An P."/>
            <person name="Anderson E."/>
            <person name="Anderson S."/>
            <person name="Arachi H."/>
            <person name="Azer M."/>
            <person name="Bachantsang P."/>
            <person name="Barry A."/>
            <person name="Bayul T."/>
            <person name="Berlin A."/>
            <person name="Bessette D."/>
            <person name="Bloom T."/>
            <person name="Blye J."/>
            <person name="Boguslavskiy L."/>
            <person name="Bonnet C."/>
            <person name="Boukhgalter B."/>
            <person name="Bourzgui I."/>
            <person name="Brown A."/>
            <person name="Cahill P."/>
            <person name="Channer S."/>
            <person name="Cheshatsang Y."/>
            <person name="Chuda L."/>
            <person name="Citroen M."/>
            <person name="Collymore A."/>
            <person name="Cooke P."/>
            <person name="Costello M."/>
            <person name="D'Aco K."/>
            <person name="Daza R."/>
            <person name="De Haan G."/>
            <person name="DeGray S."/>
            <person name="DeMaso C."/>
            <person name="Dhargay N."/>
            <person name="Dooley K."/>
            <person name="Dooley E."/>
            <person name="Doricent M."/>
            <person name="Dorje P."/>
            <person name="Dorjee K."/>
            <person name="Dupes A."/>
            <person name="Elong R."/>
            <person name="Falk J."/>
            <person name="Farina A."/>
            <person name="Faro S."/>
            <person name="Ferguson D."/>
            <person name="Fisher S."/>
            <person name="Foley C.D."/>
            <person name="Franke A."/>
            <person name="Friedrich D."/>
            <person name="Gadbois L."/>
            <person name="Gearin G."/>
            <person name="Gearin C.R."/>
            <person name="Giannoukos G."/>
            <person name="Goode T."/>
            <person name="Graham J."/>
            <person name="Grandbois E."/>
            <person name="Grewal S."/>
            <person name="Gyaltsen K."/>
            <person name="Hafez N."/>
            <person name="Hagos B."/>
            <person name="Hall J."/>
            <person name="Henson C."/>
            <person name="Hollinger A."/>
            <person name="Honan T."/>
            <person name="Huard M.D."/>
            <person name="Hughes L."/>
            <person name="Hurhula B."/>
            <person name="Husby M.E."/>
            <person name="Kamat A."/>
            <person name="Kanga B."/>
            <person name="Kashin S."/>
            <person name="Khazanovich D."/>
            <person name="Kisner P."/>
            <person name="Lance K."/>
            <person name="Lara M."/>
            <person name="Lee W."/>
            <person name="Lennon N."/>
            <person name="Letendre F."/>
            <person name="LeVine R."/>
            <person name="Lipovsky A."/>
            <person name="Liu X."/>
            <person name="Liu J."/>
            <person name="Liu S."/>
            <person name="Lokyitsang T."/>
            <person name="Lokyitsang Y."/>
            <person name="Lubonja R."/>
            <person name="Lui A."/>
            <person name="MacDonald P."/>
            <person name="Magnisalis V."/>
            <person name="Maru K."/>
            <person name="Matthews C."/>
            <person name="McCusker W."/>
            <person name="McDonough S."/>
            <person name="Mehta T."/>
            <person name="Meldrim J."/>
            <person name="Meneus L."/>
            <person name="Mihai O."/>
            <person name="Mihalev A."/>
            <person name="Mihova T."/>
            <person name="Mittelman R."/>
            <person name="Mlenga V."/>
            <person name="Montmayeur A."/>
            <person name="Mulrain L."/>
            <person name="Navidi A."/>
            <person name="Naylor J."/>
            <person name="Negash T."/>
            <person name="Nguyen T."/>
            <person name="Nguyen N."/>
            <person name="Nicol R."/>
            <person name="Norbu C."/>
            <person name="Norbu N."/>
            <person name="Novod N."/>
            <person name="O'Neill B."/>
            <person name="Osman S."/>
            <person name="Markiewicz E."/>
            <person name="Oyono O.L."/>
            <person name="Patti C."/>
            <person name="Phunkhang P."/>
            <person name="Pierre F."/>
            <person name="Priest M."/>
            <person name="Raghuraman S."/>
            <person name="Rege F."/>
            <person name="Reyes R."/>
            <person name="Rise C."/>
            <person name="Rogov P."/>
            <person name="Ross K."/>
            <person name="Ryan E."/>
            <person name="Settipalli S."/>
            <person name="Shea T."/>
            <person name="Sherpa N."/>
            <person name="Shi L."/>
            <person name="Shih D."/>
            <person name="Sparrow T."/>
            <person name="Spaulding J."/>
            <person name="Stalker J."/>
            <person name="Stange-Thomann N."/>
            <person name="Stavropoulos S."/>
            <person name="Stone C."/>
            <person name="Strader C."/>
            <person name="Tesfaye S."/>
            <person name="Thomson T."/>
            <person name="Thoulutsang Y."/>
            <person name="Thoulutsang D."/>
            <person name="Topham K."/>
            <person name="Topping I."/>
            <person name="Tsamla T."/>
            <person name="Vassiliev H."/>
            <person name="Vo A."/>
            <person name="Wangchuk T."/>
            <person name="Wangdi T."/>
            <person name="Weiand M."/>
            <person name="Wilkinson J."/>
            <person name="Wilson A."/>
            <person name="Yadav S."/>
            <person name="Young G."/>
            <person name="Yu Q."/>
            <person name="Zembek L."/>
            <person name="Zhong D."/>
            <person name="Zimmer A."/>
            <person name="Zwirko Z."/>
            <person name="Jaffe D.B."/>
            <person name="Alvarez P."/>
            <person name="Brockman W."/>
            <person name="Butler J."/>
            <person name="Chin C."/>
            <person name="Gnerre S."/>
            <person name="Grabherr M."/>
            <person name="Kleber M."/>
            <person name="Mauceli E."/>
            <person name="MacCallum I."/>
        </authorList>
    </citation>
    <scope>NUCLEOTIDE SEQUENCE [LARGE SCALE GENOMIC DNA]</scope>
    <source>
        <strain evidence="3">MSH-3 / Tucson 14011-0111.49</strain>
    </source>
</reference>
<evidence type="ECO:0000313" key="2">
    <source>
        <dbReference type="EMBL" id="EDW28383.1"/>
    </source>
</evidence>
<dbReference type="AlphaFoldDB" id="B4G7I3"/>
<dbReference type="STRING" id="7234.B4G7I3"/>
<evidence type="ECO:0000256" key="1">
    <source>
        <dbReference type="SAM" id="MobiDB-lite"/>
    </source>
</evidence>
<accession>B4G7I3</accession>
<feature type="region of interest" description="Disordered" evidence="1">
    <location>
        <begin position="142"/>
        <end position="163"/>
    </location>
</feature>
<proteinExistence type="predicted"/>
<dbReference type="OrthoDB" id="8117310at2759"/>
<dbReference type="Proteomes" id="UP000008744">
    <property type="component" value="Unassembled WGS sequence"/>
</dbReference>